<keyword evidence="1" id="KW-0812">Transmembrane</keyword>
<dbReference type="InterPro" id="IPR036249">
    <property type="entry name" value="Thioredoxin-like_sf"/>
</dbReference>
<feature type="transmembrane region" description="Helical" evidence="1">
    <location>
        <begin position="27"/>
        <end position="47"/>
    </location>
</feature>
<evidence type="ECO:0000256" key="1">
    <source>
        <dbReference type="SAM" id="Phobius"/>
    </source>
</evidence>
<name>A0A1D1UUU1_RAMVA</name>
<feature type="domain" description="Thioredoxin" evidence="2">
    <location>
        <begin position="151"/>
        <end position="235"/>
    </location>
</feature>
<keyword evidence="1" id="KW-0472">Membrane</keyword>
<feature type="transmembrane region" description="Helical" evidence="1">
    <location>
        <begin position="116"/>
        <end position="133"/>
    </location>
</feature>
<dbReference type="OrthoDB" id="20229at2759"/>
<dbReference type="STRING" id="947166.A0A1D1UUU1"/>
<protein>
    <recommendedName>
        <fullName evidence="2">Thioredoxin domain-containing protein</fullName>
    </recommendedName>
</protein>
<evidence type="ECO:0000259" key="2">
    <source>
        <dbReference type="Pfam" id="PF00085"/>
    </source>
</evidence>
<dbReference type="AlphaFoldDB" id="A0A1D1UUU1"/>
<sequence length="296" mass="34216">MEMRVAYLSSLARAVLGRGTMDARRFVHPYFVVNMALAVSFMVLRLLRPFCTMLFKNTAESGQCELDLREHEVLIFVGCITVIKNRGAPTWQHYLKKFGTYAKVANVFLFYRQSPAYMIVYVVLCALQMVLLPEPIYSGPSKIEYFSGLDNMEKTISEDKRNVWIVCFFTTWSMKCIDMAPIFAELSAQYWLPNLRFGKIDIGRFSNVGEKYAIATGAWTRQLPTIICFKDGKEVLRRPFIDSKNRIEKYEYSMPTLIQDFDLNNEYEACKVRLGKKVLESLNNEQEKPTGSKKKD</sequence>
<dbReference type="InterPro" id="IPR013766">
    <property type="entry name" value="Thioredoxin_domain"/>
</dbReference>
<accession>A0A1D1UUU1</accession>
<dbReference type="Gene3D" id="3.40.30.10">
    <property type="entry name" value="Glutaredoxin"/>
    <property type="match status" value="1"/>
</dbReference>
<proteinExistence type="predicted"/>
<gene>
    <name evidence="3" type="primary">RvY_05194-1</name>
    <name evidence="3" type="synonym">RvY_05194.1</name>
    <name evidence="3" type="ORF">RvY_05194</name>
</gene>
<dbReference type="Proteomes" id="UP000186922">
    <property type="component" value="Unassembled WGS sequence"/>
</dbReference>
<evidence type="ECO:0000313" key="3">
    <source>
        <dbReference type="EMBL" id="GAU93221.1"/>
    </source>
</evidence>
<organism evidence="3 4">
    <name type="scientific">Ramazzottius varieornatus</name>
    <name type="common">Water bear</name>
    <name type="synonym">Tardigrade</name>
    <dbReference type="NCBI Taxonomy" id="947166"/>
    <lineage>
        <taxon>Eukaryota</taxon>
        <taxon>Metazoa</taxon>
        <taxon>Ecdysozoa</taxon>
        <taxon>Tardigrada</taxon>
        <taxon>Eutardigrada</taxon>
        <taxon>Parachela</taxon>
        <taxon>Hypsibioidea</taxon>
        <taxon>Ramazzottiidae</taxon>
        <taxon>Ramazzottius</taxon>
    </lineage>
</organism>
<dbReference type="EMBL" id="BDGG01000002">
    <property type="protein sequence ID" value="GAU93221.1"/>
    <property type="molecule type" value="Genomic_DNA"/>
</dbReference>
<keyword evidence="1" id="KW-1133">Transmembrane helix</keyword>
<dbReference type="SUPFAM" id="SSF52833">
    <property type="entry name" value="Thioredoxin-like"/>
    <property type="match status" value="1"/>
</dbReference>
<comment type="caution">
    <text evidence="3">The sequence shown here is derived from an EMBL/GenBank/DDBJ whole genome shotgun (WGS) entry which is preliminary data.</text>
</comment>
<keyword evidence="4" id="KW-1185">Reference proteome</keyword>
<evidence type="ECO:0000313" key="4">
    <source>
        <dbReference type="Proteomes" id="UP000186922"/>
    </source>
</evidence>
<reference evidence="3 4" key="1">
    <citation type="journal article" date="2016" name="Nat. Commun.">
        <title>Extremotolerant tardigrade genome and improved radiotolerance of human cultured cells by tardigrade-unique protein.</title>
        <authorList>
            <person name="Hashimoto T."/>
            <person name="Horikawa D.D."/>
            <person name="Saito Y."/>
            <person name="Kuwahara H."/>
            <person name="Kozuka-Hata H."/>
            <person name="Shin-I T."/>
            <person name="Minakuchi Y."/>
            <person name="Ohishi K."/>
            <person name="Motoyama A."/>
            <person name="Aizu T."/>
            <person name="Enomoto A."/>
            <person name="Kondo K."/>
            <person name="Tanaka S."/>
            <person name="Hara Y."/>
            <person name="Koshikawa S."/>
            <person name="Sagara H."/>
            <person name="Miura T."/>
            <person name="Yokobori S."/>
            <person name="Miyagawa K."/>
            <person name="Suzuki Y."/>
            <person name="Kubo T."/>
            <person name="Oyama M."/>
            <person name="Kohara Y."/>
            <person name="Fujiyama A."/>
            <person name="Arakawa K."/>
            <person name="Katayama T."/>
            <person name="Toyoda A."/>
            <person name="Kunieda T."/>
        </authorList>
    </citation>
    <scope>NUCLEOTIDE SEQUENCE [LARGE SCALE GENOMIC DNA]</scope>
    <source>
        <strain evidence="3 4">YOKOZUNA-1</strain>
    </source>
</reference>
<dbReference type="Pfam" id="PF00085">
    <property type="entry name" value="Thioredoxin"/>
    <property type="match status" value="1"/>
</dbReference>